<accession>A0A249MQP1</accession>
<dbReference type="Gene3D" id="3.30.1110.10">
    <property type="match status" value="1"/>
</dbReference>
<dbReference type="InterPro" id="IPR011611">
    <property type="entry name" value="PfkB_dom"/>
</dbReference>
<name>A0A249MQP1_SPHXE</name>
<evidence type="ECO:0000313" key="6">
    <source>
        <dbReference type="Proteomes" id="UP000217141"/>
    </source>
</evidence>
<proteinExistence type="inferred from homology"/>
<evidence type="ECO:0000313" key="5">
    <source>
        <dbReference type="EMBL" id="ASY43670.1"/>
    </source>
</evidence>
<dbReference type="Proteomes" id="UP000217141">
    <property type="component" value="Chromosome I"/>
</dbReference>
<dbReference type="InterPro" id="IPR052700">
    <property type="entry name" value="Carb_kinase_PfkB-like"/>
</dbReference>
<dbReference type="PANTHER" id="PTHR43320">
    <property type="entry name" value="SUGAR KINASE"/>
    <property type="match status" value="1"/>
</dbReference>
<evidence type="ECO:0000256" key="2">
    <source>
        <dbReference type="ARBA" id="ARBA00022679"/>
    </source>
</evidence>
<dbReference type="SUPFAM" id="SSF53613">
    <property type="entry name" value="Ribokinase-like"/>
    <property type="match status" value="1"/>
</dbReference>
<feature type="domain" description="Carbohydrate kinase PfkB" evidence="4">
    <location>
        <begin position="58"/>
        <end position="323"/>
    </location>
</feature>
<dbReference type="AlphaFoldDB" id="A0A249MQP1"/>
<dbReference type="InterPro" id="IPR002173">
    <property type="entry name" value="Carboh/pur_kinase_PfkB_CS"/>
</dbReference>
<dbReference type="CDD" id="cd01168">
    <property type="entry name" value="adenosine_kinase"/>
    <property type="match status" value="1"/>
</dbReference>
<dbReference type="KEGG" id="shyd:CJD35_03770"/>
<dbReference type="EMBL" id="CP022745">
    <property type="protein sequence ID" value="ASY43670.1"/>
    <property type="molecule type" value="Genomic_DNA"/>
</dbReference>
<protein>
    <submittedName>
        <fullName evidence="5">Adenosine kinase</fullName>
    </submittedName>
</protein>
<dbReference type="PROSITE" id="PS00584">
    <property type="entry name" value="PFKB_KINASES_2"/>
    <property type="match status" value="1"/>
</dbReference>
<dbReference type="PANTHER" id="PTHR43320:SF3">
    <property type="entry name" value="CARBOHYDRATE KINASE PFKB DOMAIN-CONTAINING PROTEIN"/>
    <property type="match status" value="1"/>
</dbReference>
<keyword evidence="2" id="KW-0808">Transferase</keyword>
<comment type="similarity">
    <text evidence="1">Belongs to the carbohydrate kinase PfkB family.</text>
</comment>
<sequence length="337" mass="35284">MTASASVSAPTLDVVAIGNAIVDVLARSDDAFLAEHALTKGGMQLIDADMAEALYADMPQAKEISGGSAANTLAGLAALGKTCGFIGQVNDDQLGTVFAHDVRALGIRFDTPAMTGDVPTARCLILVTPDAQRTMNTFLGASQFLPEAALDLDMIRSAGILYLEGYLWDPQQPRAAMRAAIDAARGAGRKVAFTLSDNFVIDRHRADFLDLIDHGQIDILFSNEGEIQSLAQIDDFDKAVATMAAKVPVLVSTRSENGAVAIVDGMRYEAPAAPVAQIIDTTGAGDLFAAGFLAAHIDGRSVADCLALGAAAAAEVISHWGARPEDDLGVIRDRLFA</sequence>
<evidence type="ECO:0000259" key="4">
    <source>
        <dbReference type="Pfam" id="PF00294"/>
    </source>
</evidence>
<reference evidence="5 6" key="1">
    <citation type="submission" date="2017-08" db="EMBL/GenBank/DDBJ databases">
        <title>Whole Genome Sequence of Sphingobium hydrophobicum C1: Insights into Adaption to the Electronic-waste Contaminated Sediment.</title>
        <authorList>
            <person name="Song D."/>
            <person name="Chen X."/>
            <person name="Xu M."/>
        </authorList>
    </citation>
    <scope>NUCLEOTIDE SEQUENCE [LARGE SCALE GENOMIC DNA]</scope>
    <source>
        <strain evidence="5 6">C1</strain>
    </source>
</reference>
<keyword evidence="3 5" id="KW-0418">Kinase</keyword>
<dbReference type="GO" id="GO:0016301">
    <property type="term" value="F:kinase activity"/>
    <property type="evidence" value="ECO:0007669"/>
    <property type="project" value="UniProtKB-KW"/>
</dbReference>
<dbReference type="InterPro" id="IPR029056">
    <property type="entry name" value="Ribokinase-like"/>
</dbReference>
<dbReference type="Gene3D" id="3.40.1190.20">
    <property type="match status" value="1"/>
</dbReference>
<evidence type="ECO:0000256" key="1">
    <source>
        <dbReference type="ARBA" id="ARBA00010688"/>
    </source>
</evidence>
<dbReference type="RefSeq" id="WP_086485768.1">
    <property type="nucleotide sequence ID" value="NZ_CP022745.1"/>
</dbReference>
<gene>
    <name evidence="5" type="ORF">CJD35_03770</name>
</gene>
<evidence type="ECO:0000256" key="3">
    <source>
        <dbReference type="ARBA" id="ARBA00022777"/>
    </source>
</evidence>
<organism evidence="5 6">
    <name type="scientific">Sphingobium xenophagum</name>
    <dbReference type="NCBI Taxonomy" id="121428"/>
    <lineage>
        <taxon>Bacteria</taxon>
        <taxon>Pseudomonadati</taxon>
        <taxon>Pseudomonadota</taxon>
        <taxon>Alphaproteobacteria</taxon>
        <taxon>Sphingomonadales</taxon>
        <taxon>Sphingomonadaceae</taxon>
        <taxon>Sphingobium</taxon>
    </lineage>
</organism>
<dbReference type="Pfam" id="PF00294">
    <property type="entry name" value="PfkB"/>
    <property type="match status" value="1"/>
</dbReference>